<name>A0A4R9JX02_9LEPT</name>
<reference evidence="2" key="1">
    <citation type="journal article" date="2019" name="PLoS Negl. Trop. Dis.">
        <title>Revisiting the worldwide diversity of Leptospira species in the environment.</title>
        <authorList>
            <person name="Vincent A.T."/>
            <person name="Schiettekatte O."/>
            <person name="Bourhy P."/>
            <person name="Veyrier F.J."/>
            <person name="Picardeau M."/>
        </authorList>
    </citation>
    <scope>NUCLEOTIDE SEQUENCE [LARGE SCALE GENOMIC DNA]</scope>
    <source>
        <strain evidence="2">201702476</strain>
    </source>
</reference>
<feature type="domain" description="Glycosyltransferase 2-like" evidence="1">
    <location>
        <begin position="32"/>
        <end position="158"/>
    </location>
</feature>
<proteinExistence type="predicted"/>
<dbReference type="RefSeq" id="WP_135625460.1">
    <property type="nucleotide sequence ID" value="NZ_RQGD01000046.1"/>
</dbReference>
<evidence type="ECO:0000259" key="1">
    <source>
        <dbReference type="Pfam" id="PF00535"/>
    </source>
</evidence>
<dbReference type="InterPro" id="IPR001173">
    <property type="entry name" value="Glyco_trans_2-like"/>
</dbReference>
<gene>
    <name evidence="2" type="ORF">EHQ58_18150</name>
</gene>
<sequence length="286" mass="33040">MKNIYDLSNLNRVQQISVNRPYTKKDKTNGLSIVILTLDKPNYIIPLIQCLEKQAEKFKESQIAFEVLIGDTGSTDPKVLELYSGLKENFKVIRNLKYHFSKNNNEVAYTHASYDSILFLNNDTLIDGADILLKVYQALTSNPRNGVAGAVMQFENKRIQHAGIDFHFDESMDGYFPYHSYGNEKIESIKDSKEITNFAAVTGAFLMIKWNLFLKANGFDEFYNREAQDIDLCMKVKRLGYQIILTRFGTVFHFENGTRKKGEEDSSDRKRLVRKWNHFIKFGLTI</sequence>
<dbReference type="InterPro" id="IPR029044">
    <property type="entry name" value="Nucleotide-diphossugar_trans"/>
</dbReference>
<keyword evidence="2" id="KW-0808">Transferase</keyword>
<keyword evidence="3" id="KW-1185">Reference proteome</keyword>
<dbReference type="Proteomes" id="UP000297693">
    <property type="component" value="Unassembled WGS sequence"/>
</dbReference>
<evidence type="ECO:0000313" key="2">
    <source>
        <dbReference type="EMBL" id="TGL56540.1"/>
    </source>
</evidence>
<dbReference type="PANTHER" id="PTHR43179">
    <property type="entry name" value="RHAMNOSYLTRANSFERASE WBBL"/>
    <property type="match status" value="1"/>
</dbReference>
<organism evidence="2 3">
    <name type="scientific">Leptospira ognonensis</name>
    <dbReference type="NCBI Taxonomy" id="2484945"/>
    <lineage>
        <taxon>Bacteria</taxon>
        <taxon>Pseudomonadati</taxon>
        <taxon>Spirochaetota</taxon>
        <taxon>Spirochaetia</taxon>
        <taxon>Leptospirales</taxon>
        <taxon>Leptospiraceae</taxon>
        <taxon>Leptospira</taxon>
    </lineage>
</organism>
<dbReference type="SUPFAM" id="SSF53448">
    <property type="entry name" value="Nucleotide-diphospho-sugar transferases"/>
    <property type="match status" value="1"/>
</dbReference>
<dbReference type="PANTHER" id="PTHR43179:SF7">
    <property type="entry name" value="RHAMNOSYLTRANSFERASE WBBL"/>
    <property type="match status" value="1"/>
</dbReference>
<accession>A0A4R9JX02</accession>
<protein>
    <submittedName>
        <fullName evidence="2">Glycosyltransferase</fullName>
    </submittedName>
</protein>
<dbReference type="Pfam" id="PF00535">
    <property type="entry name" value="Glycos_transf_2"/>
    <property type="match status" value="1"/>
</dbReference>
<dbReference type="OrthoDB" id="9800276at2"/>
<dbReference type="GO" id="GO:0016740">
    <property type="term" value="F:transferase activity"/>
    <property type="evidence" value="ECO:0007669"/>
    <property type="project" value="UniProtKB-KW"/>
</dbReference>
<dbReference type="AlphaFoldDB" id="A0A4R9JX02"/>
<evidence type="ECO:0000313" key="3">
    <source>
        <dbReference type="Proteomes" id="UP000297693"/>
    </source>
</evidence>
<dbReference type="Gene3D" id="3.90.550.10">
    <property type="entry name" value="Spore Coat Polysaccharide Biosynthesis Protein SpsA, Chain A"/>
    <property type="match status" value="1"/>
</dbReference>
<dbReference type="EMBL" id="RQGD01000046">
    <property type="protein sequence ID" value="TGL56540.1"/>
    <property type="molecule type" value="Genomic_DNA"/>
</dbReference>
<comment type="caution">
    <text evidence="2">The sequence shown here is derived from an EMBL/GenBank/DDBJ whole genome shotgun (WGS) entry which is preliminary data.</text>
</comment>